<evidence type="ECO:0000313" key="2">
    <source>
        <dbReference type="Proteomes" id="UP000311469"/>
    </source>
</evidence>
<accession>A0A5B8CIV5</accession>
<organism evidence="1 2">
    <name type="scientific">Sphingobium fuliginis ATCC 27551</name>
    <dbReference type="NCBI Taxonomy" id="1208342"/>
    <lineage>
        <taxon>Bacteria</taxon>
        <taxon>Pseudomonadati</taxon>
        <taxon>Pseudomonadota</taxon>
        <taxon>Alphaproteobacteria</taxon>
        <taxon>Sphingomonadales</taxon>
        <taxon>Sphingomonadaceae</taxon>
        <taxon>Sphingobium</taxon>
    </lineage>
</organism>
<reference evidence="1 2" key="1">
    <citation type="submission" date="2019-06" db="EMBL/GenBank/DDBJ databases">
        <title>Genome organization and adaptive potential of archetypical organophosphate degarding Sphingobium fuliginis ATCC 27551.</title>
        <authorList>
            <person name="Sarwar A."/>
            <person name="Parthasarathy S."/>
            <person name="Singh C."/>
            <person name="Siddavattam D."/>
        </authorList>
    </citation>
    <scope>NUCLEOTIDE SEQUENCE [LARGE SCALE GENOMIC DNA]</scope>
    <source>
        <strain evidence="1 2">ATCC 27551</strain>
    </source>
</reference>
<proteinExistence type="predicted"/>
<gene>
    <name evidence="1" type="ORF">FIL70_17015</name>
</gene>
<dbReference type="EMBL" id="CP041016">
    <property type="protein sequence ID" value="QDC38692.1"/>
    <property type="molecule type" value="Genomic_DNA"/>
</dbReference>
<name>A0A5B8CIV5_SPHSA</name>
<protein>
    <submittedName>
        <fullName evidence="1">Uncharacterized protein</fullName>
    </submittedName>
</protein>
<sequence>MAKVDLSKFIDNSLKAEFEAKPYDISKDRSKLTARLEAALAQFTSNGNVKGPKLWKAKNGVVEFKAAVNGVDLTINGSTTNYIPESQFEPFLNALIEATNEGAFDTVFAAGAAAPAKTSGASKQKRNVSEASRLNIRVGGFRRGGKTDAEIRKQLTREGVDKAAIEAAIAYKRPGR</sequence>
<dbReference type="Proteomes" id="UP000311469">
    <property type="component" value="Chromosome cSF1"/>
</dbReference>
<evidence type="ECO:0000313" key="1">
    <source>
        <dbReference type="EMBL" id="QDC38692.1"/>
    </source>
</evidence>
<dbReference type="AlphaFoldDB" id="A0A5B8CIV5"/>
<dbReference type="KEGG" id="sufl:FIL70_17015"/>
<dbReference type="RefSeq" id="WP_140042861.1">
    <property type="nucleotide sequence ID" value="NZ_CP041016.1"/>
</dbReference>